<protein>
    <recommendedName>
        <fullName evidence="6">Porphobilinogen deaminase</fullName>
        <ecNumber evidence="5">2.5.1.61</ecNumber>
    </recommendedName>
    <alternativeName>
        <fullName evidence="11">Hydroxymethylbilane synthase</fullName>
    </alternativeName>
    <alternativeName>
        <fullName evidence="10">Pre-uroporphyrinogen synthase</fullName>
    </alternativeName>
</protein>
<evidence type="ECO:0000256" key="10">
    <source>
        <dbReference type="ARBA" id="ARBA00030685"/>
    </source>
</evidence>
<dbReference type="OMA" id="NAHEWAG"/>
<dbReference type="OrthoDB" id="564646at2759"/>
<evidence type="ECO:0000259" key="13">
    <source>
        <dbReference type="Pfam" id="PF01379"/>
    </source>
</evidence>
<evidence type="ECO:0000313" key="15">
    <source>
        <dbReference type="EMBL" id="CCX13668.1"/>
    </source>
</evidence>
<comment type="function">
    <text evidence="2">Tetrapolymerization of the monopyrrole PBG into the hydroxymethylbilane pre-uroporphyrinogen in several discrete steps.</text>
</comment>
<evidence type="ECO:0000256" key="5">
    <source>
        <dbReference type="ARBA" id="ARBA00012655"/>
    </source>
</evidence>
<dbReference type="InterPro" id="IPR036803">
    <property type="entry name" value="Porphobilinogen_deaminase_C_sf"/>
</dbReference>
<comment type="cofactor">
    <cofactor evidence="1">
        <name>dipyrromethane</name>
        <dbReference type="ChEBI" id="CHEBI:60342"/>
    </cofactor>
</comment>
<dbReference type="STRING" id="1076935.U4L7L6"/>
<evidence type="ECO:0000313" key="16">
    <source>
        <dbReference type="Proteomes" id="UP000018144"/>
    </source>
</evidence>
<dbReference type="PRINTS" id="PR00151">
    <property type="entry name" value="PORPHBDMNASE"/>
</dbReference>
<dbReference type="PIRSF" id="PIRSF001438">
    <property type="entry name" value="4pyrrol_synth_OHMeBilane_synth"/>
    <property type="match status" value="1"/>
</dbReference>
<dbReference type="FunFam" id="3.40.190.10:FF:000086">
    <property type="entry name" value="Probable porphobilinogen deaminase"/>
    <property type="match status" value="1"/>
</dbReference>
<dbReference type="AlphaFoldDB" id="U4L7L6"/>
<gene>
    <name evidence="15" type="ORF">PCON_13261</name>
</gene>
<dbReference type="GO" id="GO:0005737">
    <property type="term" value="C:cytoplasm"/>
    <property type="evidence" value="ECO:0007669"/>
    <property type="project" value="TreeGrafter"/>
</dbReference>
<dbReference type="GO" id="GO:0004418">
    <property type="term" value="F:hydroxymethylbilane synthase activity"/>
    <property type="evidence" value="ECO:0007669"/>
    <property type="project" value="UniProtKB-EC"/>
</dbReference>
<reference evidence="15 16" key="1">
    <citation type="journal article" date="2013" name="PLoS Genet.">
        <title>The genome and development-dependent transcriptomes of Pyronema confluens: a window into fungal evolution.</title>
        <authorList>
            <person name="Traeger S."/>
            <person name="Altegoer F."/>
            <person name="Freitag M."/>
            <person name="Gabaldon T."/>
            <person name="Kempken F."/>
            <person name="Kumar A."/>
            <person name="Marcet-Houben M."/>
            <person name="Poggeler S."/>
            <person name="Stajich J.E."/>
            <person name="Nowrousian M."/>
        </authorList>
    </citation>
    <scope>NUCLEOTIDE SEQUENCE [LARGE SCALE GENOMIC DNA]</scope>
    <source>
        <strain evidence="16">CBS 100304</strain>
        <tissue evidence="15">Vegetative mycelium</tissue>
    </source>
</reference>
<keyword evidence="9" id="KW-0627">Porphyrin biosynthesis</keyword>
<evidence type="ECO:0000256" key="6">
    <source>
        <dbReference type="ARBA" id="ARBA00016519"/>
    </source>
</evidence>
<evidence type="ECO:0000256" key="9">
    <source>
        <dbReference type="ARBA" id="ARBA00023244"/>
    </source>
</evidence>
<evidence type="ECO:0000256" key="2">
    <source>
        <dbReference type="ARBA" id="ARBA00002869"/>
    </source>
</evidence>
<organism evidence="15 16">
    <name type="scientific">Pyronema omphalodes (strain CBS 100304)</name>
    <name type="common">Pyronema confluens</name>
    <dbReference type="NCBI Taxonomy" id="1076935"/>
    <lineage>
        <taxon>Eukaryota</taxon>
        <taxon>Fungi</taxon>
        <taxon>Dikarya</taxon>
        <taxon>Ascomycota</taxon>
        <taxon>Pezizomycotina</taxon>
        <taxon>Pezizomycetes</taxon>
        <taxon>Pezizales</taxon>
        <taxon>Pyronemataceae</taxon>
        <taxon>Pyronema</taxon>
    </lineage>
</organism>
<comment type="pathway">
    <text evidence="3">Porphyrin-containing compound metabolism; protoporphyrin-IX biosynthesis; coproporphyrinogen-III from 5-aminolevulinate: step 2/4.</text>
</comment>
<dbReference type="Pfam" id="PF01379">
    <property type="entry name" value="Porphobil_deam"/>
    <property type="match status" value="1"/>
</dbReference>
<keyword evidence="8" id="KW-0350">Heme biosynthesis</keyword>
<dbReference type="eggNOG" id="KOG2892">
    <property type="taxonomic scope" value="Eukaryota"/>
</dbReference>
<dbReference type="EMBL" id="HF935887">
    <property type="protein sequence ID" value="CCX13668.1"/>
    <property type="molecule type" value="Genomic_DNA"/>
</dbReference>
<dbReference type="PANTHER" id="PTHR11557:SF0">
    <property type="entry name" value="PORPHOBILINOGEN DEAMINASE"/>
    <property type="match status" value="1"/>
</dbReference>
<name>U4L7L6_PYROM</name>
<proteinExistence type="inferred from homology"/>
<dbReference type="Gene3D" id="3.40.190.10">
    <property type="entry name" value="Periplasmic binding protein-like II"/>
    <property type="match status" value="2"/>
</dbReference>
<comment type="catalytic activity">
    <reaction evidence="12">
        <text>4 porphobilinogen + H2O = hydroxymethylbilane + 4 NH4(+)</text>
        <dbReference type="Rhea" id="RHEA:13185"/>
        <dbReference type="ChEBI" id="CHEBI:15377"/>
        <dbReference type="ChEBI" id="CHEBI:28938"/>
        <dbReference type="ChEBI" id="CHEBI:57845"/>
        <dbReference type="ChEBI" id="CHEBI:58126"/>
        <dbReference type="EC" id="2.5.1.61"/>
    </reaction>
</comment>
<evidence type="ECO:0000256" key="3">
    <source>
        <dbReference type="ARBA" id="ARBA00004735"/>
    </source>
</evidence>
<keyword evidence="16" id="KW-1185">Reference proteome</keyword>
<dbReference type="InterPro" id="IPR022419">
    <property type="entry name" value="Porphobilin_deaminase_cofac_BS"/>
</dbReference>
<evidence type="ECO:0000259" key="14">
    <source>
        <dbReference type="Pfam" id="PF03900"/>
    </source>
</evidence>
<accession>U4L7L6</accession>
<dbReference type="InterPro" id="IPR022417">
    <property type="entry name" value="Porphobilin_deaminase_N"/>
</dbReference>
<evidence type="ECO:0000256" key="8">
    <source>
        <dbReference type="ARBA" id="ARBA00023133"/>
    </source>
</evidence>
<dbReference type="UniPathway" id="UPA00251">
    <property type="reaction ID" value="UER00319"/>
</dbReference>
<feature type="domain" description="Porphobilinogen deaminase C-terminal" evidence="14">
    <location>
        <begin position="249"/>
        <end position="321"/>
    </location>
</feature>
<sequence>MLSYIIAYLTHKIMEHLHGRRTIVIGTRESVLALAQTHIVHQYLLDNFPDIDVKLHSLSTSGDKNQIQPLHEMARKALWTEELEDLLLEGKVDLIVHSLKDMPTTLPATCQIGAILEREDPRDALVVRPDLPYRSLGELPAGSVVGTSSVRRMAQISRLYPSLVLKDMRGNVPRRLEKLKNNAEFGFDALILAAAGLHRLNFHDQITAYLESPEMLHAVGQGAIAVETRENDPEIAALIKGLNHGETAKACMAERALLRKLEGGCSVPIGVETSFVGEELKMKAVVLSVDGTQIVETEVSQRTETEAAADEFGREVADKLVELGCQPILVEVEKKRAEKAAADIKRNEEGAAIAINDDGDIVIV</sequence>
<evidence type="ECO:0000256" key="1">
    <source>
        <dbReference type="ARBA" id="ARBA00001916"/>
    </source>
</evidence>
<evidence type="ECO:0000256" key="7">
    <source>
        <dbReference type="ARBA" id="ARBA00022679"/>
    </source>
</evidence>
<comment type="similarity">
    <text evidence="4">Belongs to the HMBS family.</text>
</comment>
<dbReference type="Gene3D" id="3.30.160.40">
    <property type="entry name" value="Porphobilinogen deaminase, C-terminal domain"/>
    <property type="match status" value="1"/>
</dbReference>
<dbReference type="HAMAP" id="MF_00260">
    <property type="entry name" value="Porphobil_deam"/>
    <property type="match status" value="1"/>
</dbReference>
<dbReference type="EC" id="2.5.1.61" evidence="5"/>
<dbReference type="GO" id="GO:0006782">
    <property type="term" value="P:protoporphyrinogen IX biosynthetic process"/>
    <property type="evidence" value="ECO:0007669"/>
    <property type="project" value="UniProtKB-UniPathway"/>
</dbReference>
<evidence type="ECO:0000256" key="11">
    <source>
        <dbReference type="ARBA" id="ARBA00033064"/>
    </source>
</evidence>
<dbReference type="PANTHER" id="PTHR11557">
    <property type="entry name" value="PORPHOBILINOGEN DEAMINASE"/>
    <property type="match status" value="1"/>
</dbReference>
<dbReference type="FunFam" id="3.40.190.10:FF:000005">
    <property type="entry name" value="Porphobilinogen deaminase"/>
    <property type="match status" value="1"/>
</dbReference>
<dbReference type="SUPFAM" id="SSF53850">
    <property type="entry name" value="Periplasmic binding protein-like II"/>
    <property type="match status" value="1"/>
</dbReference>
<feature type="domain" description="Porphobilinogen deaminase N-terminal" evidence="13">
    <location>
        <begin position="23"/>
        <end position="236"/>
    </location>
</feature>
<dbReference type="SUPFAM" id="SSF54782">
    <property type="entry name" value="Porphobilinogen deaminase (hydroxymethylbilane synthase), C-terminal domain"/>
    <property type="match status" value="1"/>
</dbReference>
<dbReference type="Pfam" id="PF03900">
    <property type="entry name" value="Porphobil_deamC"/>
    <property type="match status" value="1"/>
</dbReference>
<dbReference type="Proteomes" id="UP000018144">
    <property type="component" value="Unassembled WGS sequence"/>
</dbReference>
<dbReference type="FunFam" id="3.30.160.40:FF:000002">
    <property type="entry name" value="Porphobilinogen deaminase"/>
    <property type="match status" value="1"/>
</dbReference>
<keyword evidence="7" id="KW-0808">Transferase</keyword>
<dbReference type="NCBIfam" id="TIGR00212">
    <property type="entry name" value="hemC"/>
    <property type="match status" value="1"/>
</dbReference>
<dbReference type="InterPro" id="IPR000860">
    <property type="entry name" value="HemC"/>
</dbReference>
<dbReference type="PROSITE" id="PS00533">
    <property type="entry name" value="PORPHOBILINOGEN_DEAM"/>
    <property type="match status" value="1"/>
</dbReference>
<evidence type="ECO:0000256" key="4">
    <source>
        <dbReference type="ARBA" id="ARBA00005638"/>
    </source>
</evidence>
<dbReference type="InterPro" id="IPR022418">
    <property type="entry name" value="Porphobilinogen_deaminase_C"/>
</dbReference>
<evidence type="ECO:0000256" key="12">
    <source>
        <dbReference type="ARBA" id="ARBA00048169"/>
    </source>
</evidence>